<keyword evidence="2" id="KW-1185">Reference proteome</keyword>
<accession>A0ABS0HAS5</accession>
<dbReference type="RefSeq" id="WP_196206667.1">
    <property type="nucleotide sequence ID" value="NZ_JADPUN010000422.1"/>
</dbReference>
<reference evidence="1 2" key="1">
    <citation type="submission" date="2020-11" db="EMBL/GenBank/DDBJ databases">
        <title>A novel isolate from a Black sea contaminated sediment with potential to produce alkanes: Plantactinospora alkalitolerans sp. nov.</title>
        <authorList>
            <person name="Carro L."/>
            <person name="Veyisoglu A."/>
            <person name="Guven K."/>
            <person name="Schumann P."/>
            <person name="Klenk H.-P."/>
            <person name="Sahin N."/>
        </authorList>
    </citation>
    <scope>NUCLEOTIDE SEQUENCE [LARGE SCALE GENOMIC DNA]</scope>
    <source>
        <strain evidence="1 2">S1510</strain>
    </source>
</reference>
<protein>
    <submittedName>
        <fullName evidence="1">Uncharacterized protein</fullName>
    </submittedName>
</protein>
<organism evidence="1 2">
    <name type="scientific">Plantactinospora alkalitolerans</name>
    <dbReference type="NCBI Taxonomy" id="2789879"/>
    <lineage>
        <taxon>Bacteria</taxon>
        <taxon>Bacillati</taxon>
        <taxon>Actinomycetota</taxon>
        <taxon>Actinomycetes</taxon>
        <taxon>Micromonosporales</taxon>
        <taxon>Micromonosporaceae</taxon>
        <taxon>Plantactinospora</taxon>
    </lineage>
</organism>
<evidence type="ECO:0000313" key="2">
    <source>
        <dbReference type="Proteomes" id="UP000638560"/>
    </source>
</evidence>
<proteinExistence type="predicted"/>
<name>A0ABS0HAS5_9ACTN</name>
<dbReference type="EMBL" id="JADPUN010000422">
    <property type="protein sequence ID" value="MBF9135207.1"/>
    <property type="molecule type" value="Genomic_DNA"/>
</dbReference>
<sequence length="143" mass="16085">METKTSYLAIPGVLLASLTDLPMDWFDPGRVAEQETDHGRIIGRTWAAVRGDDRVWRVYAPGTPDPLKWPEGQDPWERAAPAAIFTHERFPHDVNLDREQLAELADMIGVVADGRPVDPIEGIRWARPADRVGHPIVYVTVLR</sequence>
<comment type="caution">
    <text evidence="1">The sequence shown here is derived from an EMBL/GenBank/DDBJ whole genome shotgun (WGS) entry which is preliminary data.</text>
</comment>
<gene>
    <name evidence="1" type="ORF">I0C86_40730</name>
</gene>
<evidence type="ECO:0000313" key="1">
    <source>
        <dbReference type="EMBL" id="MBF9135207.1"/>
    </source>
</evidence>
<dbReference type="Proteomes" id="UP000638560">
    <property type="component" value="Unassembled WGS sequence"/>
</dbReference>